<proteinExistence type="predicted"/>
<comment type="caution">
    <text evidence="1">The sequence shown here is derived from an EMBL/GenBank/DDBJ whole genome shotgun (WGS) entry which is preliminary data.</text>
</comment>
<dbReference type="AlphaFoldDB" id="A0A0F9P5B4"/>
<organism evidence="1">
    <name type="scientific">marine sediment metagenome</name>
    <dbReference type="NCBI Taxonomy" id="412755"/>
    <lineage>
        <taxon>unclassified sequences</taxon>
        <taxon>metagenomes</taxon>
        <taxon>ecological metagenomes</taxon>
    </lineage>
</organism>
<gene>
    <name evidence="1" type="ORF">LCGC14_0868760</name>
</gene>
<dbReference type="EMBL" id="LAZR01002674">
    <property type="protein sequence ID" value="KKN27025.1"/>
    <property type="molecule type" value="Genomic_DNA"/>
</dbReference>
<name>A0A0F9P5B4_9ZZZZ</name>
<protein>
    <submittedName>
        <fullName evidence="1">Uncharacterized protein</fullName>
    </submittedName>
</protein>
<evidence type="ECO:0000313" key="1">
    <source>
        <dbReference type="EMBL" id="KKN27025.1"/>
    </source>
</evidence>
<accession>A0A0F9P5B4</accession>
<reference evidence="1" key="1">
    <citation type="journal article" date="2015" name="Nature">
        <title>Complex archaea that bridge the gap between prokaryotes and eukaryotes.</title>
        <authorList>
            <person name="Spang A."/>
            <person name="Saw J.H."/>
            <person name="Jorgensen S.L."/>
            <person name="Zaremba-Niedzwiedzka K."/>
            <person name="Martijn J."/>
            <person name="Lind A.E."/>
            <person name="van Eijk R."/>
            <person name="Schleper C."/>
            <person name="Guy L."/>
            <person name="Ettema T.J."/>
        </authorList>
    </citation>
    <scope>NUCLEOTIDE SEQUENCE</scope>
</reference>
<sequence length="76" mass="8750">MIAKDKINNGRSRKGVNRYIDEEFAKILDEIKKSRIASGIDEPNNMKADWRITLAIARHPNLKEKIMKDVINATLE</sequence>